<proteinExistence type="predicted"/>
<gene>
    <name evidence="2" type="ORF">GWK10_17205</name>
</gene>
<comment type="caution">
    <text evidence="2">The sequence shown here is derived from an EMBL/GenBank/DDBJ whole genome shotgun (WGS) entry which is preliminary data.</text>
</comment>
<dbReference type="Proteomes" id="UP000474296">
    <property type="component" value="Unassembled WGS sequence"/>
</dbReference>
<dbReference type="AlphaFoldDB" id="A0A6M0CLZ4"/>
<keyword evidence="1" id="KW-0812">Transmembrane</keyword>
<keyword evidence="3" id="KW-1185">Reference proteome</keyword>
<dbReference type="RefSeq" id="WP_164033639.1">
    <property type="nucleotide sequence ID" value="NZ_JAABOQ010000008.1"/>
</dbReference>
<feature type="transmembrane region" description="Helical" evidence="1">
    <location>
        <begin position="7"/>
        <end position="27"/>
    </location>
</feature>
<dbReference type="EMBL" id="JAABOQ010000008">
    <property type="protein sequence ID" value="NER18956.1"/>
    <property type="molecule type" value="Genomic_DNA"/>
</dbReference>
<reference evidence="2 3" key="1">
    <citation type="submission" date="2020-01" db="EMBL/GenBank/DDBJ databases">
        <title>Spongiivirga citrea KCTC 32990T.</title>
        <authorList>
            <person name="Wang G."/>
        </authorList>
    </citation>
    <scope>NUCLEOTIDE SEQUENCE [LARGE SCALE GENOMIC DNA]</scope>
    <source>
        <strain evidence="2 3">KCTC 32990</strain>
    </source>
</reference>
<protein>
    <submittedName>
        <fullName evidence="2">Uncharacterized protein</fullName>
    </submittedName>
</protein>
<organism evidence="2 3">
    <name type="scientific">Spongiivirga citrea</name>
    <dbReference type="NCBI Taxonomy" id="1481457"/>
    <lineage>
        <taxon>Bacteria</taxon>
        <taxon>Pseudomonadati</taxon>
        <taxon>Bacteroidota</taxon>
        <taxon>Flavobacteriia</taxon>
        <taxon>Flavobacteriales</taxon>
        <taxon>Flavobacteriaceae</taxon>
        <taxon>Spongiivirga</taxon>
    </lineage>
</organism>
<sequence length="187" mass="21433">MKLTFQKLLLLGILAELLILLACYLLHTELEETFRYAARYSGRLSAALFLYCFYQYASAFPKPLKENNSLRNSLTLFAVLHIIHFGFLANNVYLNDIPLVPAKLAGGALAYFMIVVAPFKLHALKIPFQLVYFYYVTLVMSMTYVARIKGDFEGAEPYWLHYLVLGTFILCAILFAFWMGKSKKLTK</sequence>
<feature type="transmembrane region" description="Helical" evidence="1">
    <location>
        <begin position="100"/>
        <end position="119"/>
    </location>
</feature>
<feature type="transmembrane region" description="Helical" evidence="1">
    <location>
        <begin position="33"/>
        <end position="54"/>
    </location>
</feature>
<feature type="transmembrane region" description="Helical" evidence="1">
    <location>
        <begin position="74"/>
        <end position="94"/>
    </location>
</feature>
<evidence type="ECO:0000313" key="3">
    <source>
        <dbReference type="Proteomes" id="UP000474296"/>
    </source>
</evidence>
<keyword evidence="1" id="KW-0472">Membrane</keyword>
<accession>A0A6M0CLZ4</accession>
<feature type="transmembrane region" description="Helical" evidence="1">
    <location>
        <begin position="159"/>
        <end position="179"/>
    </location>
</feature>
<evidence type="ECO:0000313" key="2">
    <source>
        <dbReference type="EMBL" id="NER18956.1"/>
    </source>
</evidence>
<evidence type="ECO:0000256" key="1">
    <source>
        <dbReference type="SAM" id="Phobius"/>
    </source>
</evidence>
<feature type="transmembrane region" description="Helical" evidence="1">
    <location>
        <begin position="131"/>
        <end position="147"/>
    </location>
</feature>
<name>A0A6M0CLZ4_9FLAO</name>
<keyword evidence="1" id="KW-1133">Transmembrane helix</keyword>